<organism evidence="9 10">
    <name type="scientific">Dinothrombium tinctorium</name>
    <dbReference type="NCBI Taxonomy" id="1965070"/>
    <lineage>
        <taxon>Eukaryota</taxon>
        <taxon>Metazoa</taxon>
        <taxon>Ecdysozoa</taxon>
        <taxon>Arthropoda</taxon>
        <taxon>Chelicerata</taxon>
        <taxon>Arachnida</taxon>
        <taxon>Acari</taxon>
        <taxon>Acariformes</taxon>
        <taxon>Trombidiformes</taxon>
        <taxon>Prostigmata</taxon>
        <taxon>Anystina</taxon>
        <taxon>Parasitengona</taxon>
        <taxon>Trombidioidea</taxon>
        <taxon>Trombidiidae</taxon>
        <taxon>Dinothrombium</taxon>
    </lineage>
</organism>
<dbReference type="GO" id="GO:0003964">
    <property type="term" value="F:RNA-directed DNA polymerase activity"/>
    <property type="evidence" value="ECO:0007669"/>
    <property type="project" value="UniProtKB-KW"/>
</dbReference>
<feature type="domain" description="Integrase zinc-binding" evidence="8">
    <location>
        <begin position="277"/>
        <end position="328"/>
    </location>
</feature>
<dbReference type="Proteomes" id="UP000285301">
    <property type="component" value="Unassembled WGS sequence"/>
</dbReference>
<evidence type="ECO:0000256" key="2">
    <source>
        <dbReference type="ARBA" id="ARBA00022695"/>
    </source>
</evidence>
<dbReference type="PANTHER" id="PTHR37984:SF5">
    <property type="entry name" value="PROTEIN NYNRIN-LIKE"/>
    <property type="match status" value="1"/>
</dbReference>
<dbReference type="InterPro" id="IPR041588">
    <property type="entry name" value="Integrase_H2C2"/>
</dbReference>
<keyword evidence="10" id="KW-1185">Reference proteome</keyword>
<feature type="non-terminal residue" evidence="9">
    <location>
        <position position="1"/>
    </location>
</feature>
<dbReference type="SUPFAM" id="SSF56672">
    <property type="entry name" value="DNA/RNA polymerases"/>
    <property type="match status" value="2"/>
</dbReference>
<dbReference type="Gene3D" id="3.30.70.270">
    <property type="match status" value="2"/>
</dbReference>
<name>A0A3S3RFN4_9ACAR</name>
<dbReference type="InterPro" id="IPR043128">
    <property type="entry name" value="Rev_trsase/Diguanyl_cyclase"/>
</dbReference>
<feature type="domain" description="Reverse transcriptase/retrotransposon-derived protein RNase H-like" evidence="7">
    <location>
        <begin position="107"/>
        <end position="205"/>
    </location>
</feature>
<evidence type="ECO:0000313" key="10">
    <source>
        <dbReference type="Proteomes" id="UP000285301"/>
    </source>
</evidence>
<dbReference type="PANTHER" id="PTHR37984">
    <property type="entry name" value="PROTEIN CBG26694"/>
    <property type="match status" value="1"/>
</dbReference>
<dbReference type="AlphaFoldDB" id="A0A3S3RFN4"/>
<reference evidence="9 10" key="1">
    <citation type="journal article" date="2018" name="Gigascience">
        <title>Genomes of trombidid mites reveal novel predicted allergens and laterally-transferred genes associated with secondary metabolism.</title>
        <authorList>
            <person name="Dong X."/>
            <person name="Chaisiri K."/>
            <person name="Xia D."/>
            <person name="Armstrong S.D."/>
            <person name="Fang Y."/>
            <person name="Donnelly M.J."/>
            <person name="Kadowaki T."/>
            <person name="McGarry J.W."/>
            <person name="Darby A.C."/>
            <person name="Makepeace B.L."/>
        </authorList>
    </citation>
    <scope>NUCLEOTIDE SEQUENCE [LARGE SCALE GENOMIC DNA]</scope>
    <source>
        <strain evidence="9">UoL-WK</strain>
    </source>
</reference>
<keyword evidence="2" id="KW-0548">Nucleotidyltransferase</keyword>
<keyword evidence="4" id="KW-0255">Endonuclease</keyword>
<dbReference type="InterPro" id="IPR043502">
    <property type="entry name" value="DNA/RNA_pol_sf"/>
</dbReference>
<dbReference type="InterPro" id="IPR050951">
    <property type="entry name" value="Retrovirus_Pol_polyprotein"/>
</dbReference>
<evidence type="ECO:0000259" key="7">
    <source>
        <dbReference type="Pfam" id="PF17919"/>
    </source>
</evidence>
<feature type="non-terminal residue" evidence="9">
    <location>
        <position position="345"/>
    </location>
</feature>
<dbReference type="Pfam" id="PF17919">
    <property type="entry name" value="RT_RNaseH_2"/>
    <property type="match status" value="2"/>
</dbReference>
<keyword evidence="2" id="KW-0808">Transferase</keyword>
<evidence type="ECO:0000256" key="3">
    <source>
        <dbReference type="ARBA" id="ARBA00022722"/>
    </source>
</evidence>
<keyword evidence="4" id="KW-0378">Hydrolase</keyword>
<comment type="caution">
    <text evidence="9">The sequence shown here is derived from an EMBL/GenBank/DDBJ whole genome shotgun (WGS) entry which is preliminary data.</text>
</comment>
<dbReference type="Pfam" id="PF17921">
    <property type="entry name" value="Integrase_H2C2"/>
    <property type="match status" value="1"/>
</dbReference>
<evidence type="ECO:0000256" key="5">
    <source>
        <dbReference type="ARBA" id="ARBA00022918"/>
    </source>
</evidence>
<dbReference type="OrthoDB" id="6435176at2759"/>
<keyword evidence="6" id="KW-0511">Multifunctional enzyme</keyword>
<evidence type="ECO:0000256" key="1">
    <source>
        <dbReference type="ARBA" id="ARBA00012493"/>
    </source>
</evidence>
<dbReference type="STRING" id="1965070.A0A3S3RFN4"/>
<dbReference type="CDD" id="cd09274">
    <property type="entry name" value="RNase_HI_RT_Ty3"/>
    <property type="match status" value="1"/>
</dbReference>
<dbReference type="InterPro" id="IPR041577">
    <property type="entry name" value="RT_RNaseH_2"/>
</dbReference>
<dbReference type="GO" id="GO:0004519">
    <property type="term" value="F:endonuclease activity"/>
    <property type="evidence" value="ECO:0007669"/>
    <property type="project" value="UniProtKB-KW"/>
</dbReference>
<evidence type="ECO:0000256" key="6">
    <source>
        <dbReference type="ARBA" id="ARBA00023268"/>
    </source>
</evidence>
<dbReference type="Gene3D" id="1.10.340.70">
    <property type="match status" value="1"/>
</dbReference>
<accession>A0A3S3RFN4</accession>
<dbReference type="EMBL" id="NCKU01016787">
    <property type="protein sequence ID" value="RWR99132.1"/>
    <property type="molecule type" value="Genomic_DNA"/>
</dbReference>
<keyword evidence="5" id="KW-0695">RNA-directed DNA polymerase</keyword>
<evidence type="ECO:0000313" key="9">
    <source>
        <dbReference type="EMBL" id="RWR99132.1"/>
    </source>
</evidence>
<dbReference type="FunFam" id="3.10.20.370:FF:000001">
    <property type="entry name" value="Retrovirus-related Pol polyprotein from transposon 17.6-like protein"/>
    <property type="match status" value="1"/>
</dbReference>
<proteinExistence type="predicted"/>
<dbReference type="EC" id="2.7.7.49" evidence="1"/>
<protein>
    <recommendedName>
        <fullName evidence="1">RNA-directed DNA polymerase</fullName>
        <ecNumber evidence="1">2.7.7.49</ecNumber>
    </recommendedName>
</protein>
<sequence length="345" mass="40015">EGVKPDRSKIEKVENFKAPKNLKQLLSFLGLVNYYRRFIKNIAEIEHPLRQLTRKDAKFIWTEVHEKAFQLLKSKLITQPILAHFDPKLPIVLKTDASGIADAKFIWTEVHEKAFQLLKSKLTTQPILAHFDPKLPIVLKTDASGIAVGCVLSQMHGNVERVVGYDSHPFNKAERNYPTIQKEGLGIMYGLQAFRTYLHGRHFTIKTDHSALIHIRTMQNKNMRLRKWAAMLEEYDFEIDHKKGKNHLDADCMSRYFSEEELEASENADGIEYDPPDICETFHDSLIGAHLGFRKTYNKIKARYWWRNMKTDVLRYVRSCDQCQRKKDPHCGQMGNLQPLDPVAP</sequence>
<evidence type="ECO:0000259" key="8">
    <source>
        <dbReference type="Pfam" id="PF17921"/>
    </source>
</evidence>
<dbReference type="FunFam" id="3.30.70.270:FF:000026">
    <property type="entry name" value="Transposon Ty3-G Gag-Pol polyprotein"/>
    <property type="match status" value="1"/>
</dbReference>
<dbReference type="FunFam" id="1.10.340.70:FF:000001">
    <property type="entry name" value="Retrovirus-related Pol polyprotein from transposon gypsy-like Protein"/>
    <property type="match status" value="1"/>
</dbReference>
<keyword evidence="3" id="KW-0540">Nuclease</keyword>
<dbReference type="Gene3D" id="3.10.20.370">
    <property type="match status" value="1"/>
</dbReference>
<feature type="domain" description="Reverse transcriptase/retrotransposon-derived protein RNase H-like" evidence="7">
    <location>
        <begin position="61"/>
        <end position="101"/>
    </location>
</feature>
<gene>
    <name evidence="9" type="ORF">B4U79_13328</name>
</gene>
<evidence type="ECO:0000256" key="4">
    <source>
        <dbReference type="ARBA" id="ARBA00022759"/>
    </source>
</evidence>